<protein>
    <submittedName>
        <fullName evidence="4">Glycosyltransferase</fullName>
    </submittedName>
</protein>
<keyword evidence="5" id="KW-1185">Reference proteome</keyword>
<evidence type="ECO:0000259" key="3">
    <source>
        <dbReference type="Pfam" id="PF13439"/>
    </source>
</evidence>
<dbReference type="Gene3D" id="3.40.50.2000">
    <property type="entry name" value="Glycogen Phosphorylase B"/>
    <property type="match status" value="1"/>
</dbReference>
<name>A0ABS5XUD1_9MICO</name>
<dbReference type="InterPro" id="IPR028098">
    <property type="entry name" value="Glyco_trans_4-like_N"/>
</dbReference>
<evidence type="ECO:0000313" key="4">
    <source>
        <dbReference type="EMBL" id="MBT8798031.1"/>
    </source>
</evidence>
<dbReference type="RefSeq" id="WP_215487265.1">
    <property type="nucleotide sequence ID" value="NZ_BAAAPJ010000002.1"/>
</dbReference>
<evidence type="ECO:0000256" key="2">
    <source>
        <dbReference type="ARBA" id="ARBA00022679"/>
    </source>
</evidence>
<accession>A0ABS5XUD1</accession>
<evidence type="ECO:0000256" key="1">
    <source>
        <dbReference type="ARBA" id="ARBA00022676"/>
    </source>
</evidence>
<reference evidence="4 5" key="1">
    <citation type="submission" date="2021-03" db="EMBL/GenBank/DDBJ databases">
        <title>Microbacterium pauli sp. nov., isolated from microfiltered milk.</title>
        <authorList>
            <person name="Bellassi P."/>
            <person name="Fontana A."/>
            <person name="Callegari M.L."/>
            <person name="Lorenzo M."/>
            <person name="Cappa F."/>
        </authorList>
    </citation>
    <scope>NUCLEOTIDE SEQUENCE [LARGE SCALE GENOMIC DNA]</scope>
    <source>
        <strain evidence="4 5">DSM 18909</strain>
    </source>
</reference>
<evidence type="ECO:0000313" key="5">
    <source>
        <dbReference type="Proteomes" id="UP000740605"/>
    </source>
</evidence>
<organism evidence="4 5">
    <name type="scientific">Microbacterium flavum</name>
    <dbReference type="NCBI Taxonomy" id="415216"/>
    <lineage>
        <taxon>Bacteria</taxon>
        <taxon>Bacillati</taxon>
        <taxon>Actinomycetota</taxon>
        <taxon>Actinomycetes</taxon>
        <taxon>Micrococcales</taxon>
        <taxon>Microbacteriaceae</taxon>
        <taxon>Microbacterium</taxon>
    </lineage>
</organism>
<proteinExistence type="predicted"/>
<sequence>MIRTYTSIARSPTPWRNRRSVGAIAHRTAVRHARESPITPQSRLIRVASVPAAHPYIRSIVDARCITVIPDPPVPGGAPGQWWPPVILTPDWISAHADEVDVIHLHFGIESFGSDELSAALAAARRRGCPVVFTVHDLDNPQLTDQTHYQELLEVLLPAADVLLTLTGGAAAEISRRWGRDATVLPHPTLLDAVPPVVARADTALRIGIHLRDLRPNIAADEGVAAAGAAAALLAEAGADVRVEIVMNDRVRDEAMAARIEAAASTHPAVALHRRARLTDAEVAAWLGGLDLFVLPYHHGTHSGWVELCYDLGVRVAGTSVGHMSEQHPDEFAVIDLTDPATLVAAVQDAAAHRLPDPGRAALLQARRGERLAQRDTVRAAHTNLYTALARDTDSSTAVADEVGVRS</sequence>
<dbReference type="Pfam" id="PF13439">
    <property type="entry name" value="Glyco_transf_4"/>
    <property type="match status" value="1"/>
</dbReference>
<comment type="caution">
    <text evidence="4">The sequence shown here is derived from an EMBL/GenBank/DDBJ whole genome shotgun (WGS) entry which is preliminary data.</text>
</comment>
<dbReference type="Proteomes" id="UP000740605">
    <property type="component" value="Unassembled WGS sequence"/>
</dbReference>
<feature type="domain" description="Glycosyltransferase subfamily 4-like N-terminal" evidence="3">
    <location>
        <begin position="66"/>
        <end position="187"/>
    </location>
</feature>
<keyword evidence="2" id="KW-0808">Transferase</keyword>
<gene>
    <name evidence="4" type="ORF">J0P97_08100</name>
</gene>
<dbReference type="SUPFAM" id="SSF53756">
    <property type="entry name" value="UDP-Glycosyltransferase/glycogen phosphorylase"/>
    <property type="match status" value="1"/>
</dbReference>
<dbReference type="EMBL" id="JAFLHG010000006">
    <property type="protein sequence ID" value="MBT8798031.1"/>
    <property type="molecule type" value="Genomic_DNA"/>
</dbReference>
<keyword evidence="1" id="KW-0328">Glycosyltransferase</keyword>